<sequence length="444" mass="52503">MAHQAHNIPWNLLASNFRWSTITHQGQKVTNLHPRMKPNQGKEITYFINAFIRTIDEHSVCERRKYPDVYEPVDPSEVILDEATVRKITPTVRRWRSYGFGGRCPSGICQVWKGEECQCNPIPDEERKASAFLRHHGTRHCYQFLHENHEAFFNVEVVKTLLLYGEMDTILRACALPGVELGRWWHDGECQCADYVLGWDQVCIKALRAYICLNMTYCFPEIWDSDRDPEMDYRNSKFYQFTLRTCTGNGQESEVTTYPHRQFFGIGDKQFRGEYGPPHIRDTHWLRWVDEKLHLGRRRYYIRKPTHYGKVPIDQFLALENESFEAHQPGLSDVVLVRDYLYRKGLPAELVLTIMEFAGYETFGRLDEPHDPFHPSNREELAQYLTYCWRLLVYCDMMAKALGMTLPWEEIIGDCIADFWSDHCYGRGRFFWYKMDEYNCPIHK</sequence>
<evidence type="ECO:0000313" key="2">
    <source>
        <dbReference type="Proteomes" id="UP001213681"/>
    </source>
</evidence>
<keyword evidence="2" id="KW-1185">Reference proteome</keyword>
<name>A0AAD6G0T5_9EURO</name>
<reference evidence="1" key="1">
    <citation type="submission" date="2022-12" db="EMBL/GenBank/DDBJ databases">
        <authorList>
            <person name="Petersen C."/>
        </authorList>
    </citation>
    <scope>NUCLEOTIDE SEQUENCE</scope>
    <source>
        <strain evidence="1">IBT 16125</strain>
    </source>
</reference>
<dbReference type="AlphaFoldDB" id="A0AAD6G0T5"/>
<proteinExistence type="predicted"/>
<reference evidence="1" key="2">
    <citation type="journal article" date="2023" name="IMA Fungus">
        <title>Comparative genomic study of the Penicillium genus elucidates a diverse pangenome and 15 lateral gene transfer events.</title>
        <authorList>
            <person name="Petersen C."/>
            <person name="Sorensen T."/>
            <person name="Nielsen M.R."/>
            <person name="Sondergaard T.E."/>
            <person name="Sorensen J.L."/>
            <person name="Fitzpatrick D.A."/>
            <person name="Frisvad J.C."/>
            <person name="Nielsen K.L."/>
        </authorList>
    </citation>
    <scope>NUCLEOTIDE SEQUENCE</scope>
    <source>
        <strain evidence="1">IBT 16125</strain>
    </source>
</reference>
<accession>A0AAD6G0T5</accession>
<dbReference type="Proteomes" id="UP001213681">
    <property type="component" value="Unassembled WGS sequence"/>
</dbReference>
<gene>
    <name evidence="1" type="ORF">N7458_007390</name>
</gene>
<dbReference type="EMBL" id="JAPVEA010000007">
    <property type="protein sequence ID" value="KAJ5443518.1"/>
    <property type="molecule type" value="Genomic_DNA"/>
</dbReference>
<dbReference type="RefSeq" id="XP_056763598.1">
    <property type="nucleotide sequence ID" value="XM_056910772.1"/>
</dbReference>
<feature type="non-terminal residue" evidence="1">
    <location>
        <position position="1"/>
    </location>
</feature>
<protein>
    <submittedName>
        <fullName evidence="1">Uncharacterized protein</fullName>
    </submittedName>
</protein>
<organism evidence="1 2">
    <name type="scientific">Penicillium daleae</name>
    <dbReference type="NCBI Taxonomy" id="63821"/>
    <lineage>
        <taxon>Eukaryota</taxon>
        <taxon>Fungi</taxon>
        <taxon>Dikarya</taxon>
        <taxon>Ascomycota</taxon>
        <taxon>Pezizomycotina</taxon>
        <taxon>Eurotiomycetes</taxon>
        <taxon>Eurotiomycetidae</taxon>
        <taxon>Eurotiales</taxon>
        <taxon>Aspergillaceae</taxon>
        <taxon>Penicillium</taxon>
    </lineage>
</organism>
<evidence type="ECO:0000313" key="1">
    <source>
        <dbReference type="EMBL" id="KAJ5443518.1"/>
    </source>
</evidence>
<dbReference type="GeneID" id="81601015"/>
<comment type="caution">
    <text evidence="1">The sequence shown here is derived from an EMBL/GenBank/DDBJ whole genome shotgun (WGS) entry which is preliminary data.</text>
</comment>